<accession>A0A2P5API9</accession>
<feature type="repeat" description="PPR" evidence="3">
    <location>
        <begin position="340"/>
        <end position="374"/>
    </location>
</feature>
<feature type="repeat" description="PPR" evidence="3">
    <location>
        <begin position="588"/>
        <end position="622"/>
    </location>
</feature>
<dbReference type="STRING" id="63057.A0A2P5API9"/>
<dbReference type="PROSITE" id="PS51375">
    <property type="entry name" value="PPR"/>
    <property type="match status" value="16"/>
</dbReference>
<feature type="repeat" description="PPR" evidence="3">
    <location>
        <begin position="658"/>
        <end position="692"/>
    </location>
</feature>
<comment type="similarity">
    <text evidence="1">Belongs to the PPR family. P subfamily.</text>
</comment>
<dbReference type="InParanoid" id="A0A2P5API9"/>
<feature type="repeat" description="PPR" evidence="3">
    <location>
        <begin position="553"/>
        <end position="587"/>
    </location>
</feature>
<dbReference type="EMBL" id="JXTC01000751">
    <property type="protein sequence ID" value="PON38476.1"/>
    <property type="molecule type" value="Genomic_DNA"/>
</dbReference>
<dbReference type="Pfam" id="PF01535">
    <property type="entry name" value="PPR"/>
    <property type="match status" value="3"/>
</dbReference>
<dbReference type="PANTHER" id="PTHR47447:SF22">
    <property type="entry name" value="TETRATRICOPEPTIDE-LIKE HELICAL DOMAIN SUPERFAMILY"/>
    <property type="match status" value="1"/>
</dbReference>
<dbReference type="OrthoDB" id="185373at2759"/>
<feature type="repeat" description="PPR" evidence="3">
    <location>
        <begin position="919"/>
        <end position="953"/>
    </location>
</feature>
<dbReference type="InterPro" id="IPR011990">
    <property type="entry name" value="TPR-like_helical_dom_sf"/>
</dbReference>
<feature type="repeat" description="PPR" evidence="3">
    <location>
        <begin position="442"/>
        <end position="476"/>
    </location>
</feature>
<dbReference type="Proteomes" id="UP000237000">
    <property type="component" value="Unassembled WGS sequence"/>
</dbReference>
<reference evidence="5" key="1">
    <citation type="submission" date="2016-06" db="EMBL/GenBank/DDBJ databases">
        <title>Parallel loss of symbiosis genes in relatives of nitrogen-fixing non-legume Parasponia.</title>
        <authorList>
            <person name="Van Velzen R."/>
            <person name="Holmer R."/>
            <person name="Bu F."/>
            <person name="Rutten L."/>
            <person name="Van Zeijl A."/>
            <person name="Liu W."/>
            <person name="Santuari L."/>
            <person name="Cao Q."/>
            <person name="Sharma T."/>
            <person name="Shen D."/>
            <person name="Roswanjaya Y."/>
            <person name="Wardhani T."/>
            <person name="Kalhor M.S."/>
            <person name="Jansen J."/>
            <person name="Van den Hoogen J."/>
            <person name="Gungor B."/>
            <person name="Hartog M."/>
            <person name="Hontelez J."/>
            <person name="Verver J."/>
            <person name="Yang W.-C."/>
            <person name="Schijlen E."/>
            <person name="Repin R."/>
            <person name="Schilthuizen M."/>
            <person name="Schranz E."/>
            <person name="Heidstra R."/>
            <person name="Miyata K."/>
            <person name="Fedorova E."/>
            <person name="Kohlen W."/>
            <person name="Bisseling T."/>
            <person name="Smit S."/>
            <person name="Geurts R."/>
        </authorList>
    </citation>
    <scope>NUCLEOTIDE SEQUENCE [LARGE SCALE GENOMIC DNA]</scope>
    <source>
        <strain evidence="5">cv. RG33-2</strain>
    </source>
</reference>
<evidence type="ECO:0000256" key="3">
    <source>
        <dbReference type="PROSITE-ProRule" id="PRU00708"/>
    </source>
</evidence>
<dbReference type="Gene3D" id="1.25.40.10">
    <property type="entry name" value="Tetratricopeptide repeat domain"/>
    <property type="match status" value="9"/>
</dbReference>
<evidence type="ECO:0000313" key="5">
    <source>
        <dbReference type="Proteomes" id="UP000237000"/>
    </source>
</evidence>
<dbReference type="Pfam" id="PF12854">
    <property type="entry name" value="PPR_1"/>
    <property type="match status" value="2"/>
</dbReference>
<name>A0A2P5API9_TREOI</name>
<keyword evidence="2" id="KW-0677">Repeat</keyword>
<evidence type="ECO:0000256" key="2">
    <source>
        <dbReference type="ARBA" id="ARBA00022737"/>
    </source>
</evidence>
<feature type="repeat" description="PPR" evidence="3">
    <location>
        <begin position="814"/>
        <end position="848"/>
    </location>
</feature>
<feature type="repeat" description="PPR" evidence="3">
    <location>
        <begin position="693"/>
        <end position="727"/>
    </location>
</feature>
<comment type="caution">
    <text evidence="4">The sequence shown here is derived from an EMBL/GenBank/DDBJ whole genome shotgun (WGS) entry which is preliminary data.</text>
</comment>
<organism evidence="4 5">
    <name type="scientific">Trema orientale</name>
    <name type="common">Charcoal tree</name>
    <name type="synonym">Celtis orientalis</name>
    <dbReference type="NCBI Taxonomy" id="63057"/>
    <lineage>
        <taxon>Eukaryota</taxon>
        <taxon>Viridiplantae</taxon>
        <taxon>Streptophyta</taxon>
        <taxon>Embryophyta</taxon>
        <taxon>Tracheophyta</taxon>
        <taxon>Spermatophyta</taxon>
        <taxon>Magnoliopsida</taxon>
        <taxon>eudicotyledons</taxon>
        <taxon>Gunneridae</taxon>
        <taxon>Pentapetalae</taxon>
        <taxon>rosids</taxon>
        <taxon>fabids</taxon>
        <taxon>Rosales</taxon>
        <taxon>Cannabaceae</taxon>
        <taxon>Trema</taxon>
    </lineage>
</organism>
<feature type="repeat" description="PPR" evidence="3">
    <location>
        <begin position="849"/>
        <end position="883"/>
    </location>
</feature>
<dbReference type="NCBIfam" id="TIGR00756">
    <property type="entry name" value="PPR"/>
    <property type="match status" value="16"/>
</dbReference>
<evidence type="ECO:0000313" key="4">
    <source>
        <dbReference type="EMBL" id="PON38476.1"/>
    </source>
</evidence>
<dbReference type="AlphaFoldDB" id="A0A2P5API9"/>
<evidence type="ECO:0000256" key="1">
    <source>
        <dbReference type="ARBA" id="ARBA00007626"/>
    </source>
</evidence>
<feature type="repeat" description="PPR" evidence="3">
    <location>
        <begin position="779"/>
        <end position="813"/>
    </location>
</feature>
<protein>
    <submittedName>
        <fullName evidence="4">Tetratricopeptide-like helical domain containing protein</fullName>
    </submittedName>
</protein>
<proteinExistence type="inferred from homology"/>
<dbReference type="Pfam" id="PF13812">
    <property type="entry name" value="PPR_3"/>
    <property type="match status" value="1"/>
</dbReference>
<feature type="repeat" description="PPR" evidence="3">
    <location>
        <begin position="884"/>
        <end position="918"/>
    </location>
</feature>
<sequence>MEGGAFSSSSRRRPQPRPISLCFATKPNMHSLNRQTLMLVPTMRFIQVFAFFNLSFNFRVHLLLLGLLILLKLIEEEEEEEEGEKLLLLLMMQKRGLKTLLQSFPKISLFRFTSSSSSSSTNPILSPFPSFPISHSSSRIVPHSLFSTSSPDNLEGLVDPQDPLAPEASRVESESFSAEELTFLRDSLDSTASSDGKTGPGRFSSEALSISNAIRDYNDGFGQTTQRFLRQCRDKLSESLVVEVLKLLQNPELGVKFFIWAGRQIGYSHTAPVYNALLEMMQCDSNRTVPEDFLREIRNDDREVLGKLLNVLIRKCCRNGWWNVALEELGRLKNYGYRPSRATYNALVQVFTQADRLDTAQLVHREMSNLGFRMDEFTLGCFAHALCKVGKWREALTLIEKEELVPDTILYTKMISGLCEASHFEEAMDFLNRMRSSSCIPNVVTYRILLCGCLRKTQLGRCKRILNMMIAEGCYPSPKIFNSLVHAYCRSEDYSYAYKLLNKMVKCGCQPGYVVYNILIGGICGKEELPSSDLLDMAEKAYSEMLDAGIVLNKVNVSNFARCLCGARKFEKAYNVISKMMGKGFVPDTSTYSKVIGFLCNSSRMEQAFSLFEEMKRNSVIPDVYTYTLMIDSFCKAGLVQSARNLFEEMIVNGCSPNVVTYTALIHAYLKARKVSNANELFQMMLKDSCAPNIVTYTALIDGHCKAGEIEKACQIYERMTGNVESPDLDKFFGTGDCNSIEPNVFTYGALVDGLCKAHKVKEARDLLDAMSTGGCEPNHIVYDALIDGFCKAGKLDEAQNVFSKMSDRGYSPTLYTYSSLIDRLFKDKRLDLVLKVLSRMLENSCAPNVVIYTEMIDGLRKVGKLDEAYKLMLMMEEKKCHPNVVTYTAMIDGFGKAGKIDKSLELLQEMSSKGCAPNFITYKVLINHCCAVGRLHEAHQLLDEMKQTYWPKHMASYQKVIEGYSREFLVSLGILNEMGENDSVPIFPVYNLLIDNFVKAGKLEVALELFEEVSSSTPLTPLSKNMYNSLIESLSNTSKVGKGFELFADMLRRGGVPQLGTFVHLIKGLAKLNRWDEALQLSDSIQQMDILWLQEEETPDGN</sequence>
<feature type="repeat" description="PPR" evidence="3">
    <location>
        <begin position="744"/>
        <end position="778"/>
    </location>
</feature>
<dbReference type="FunCoup" id="A0A2P5API9">
    <property type="interactions" value="892"/>
</dbReference>
<feature type="repeat" description="PPR" evidence="3">
    <location>
        <begin position="1024"/>
        <end position="1058"/>
    </location>
</feature>
<gene>
    <name evidence="4" type="ORF">TorRG33x02_345000</name>
</gene>
<feature type="repeat" description="PPR" evidence="3">
    <location>
        <begin position="407"/>
        <end position="441"/>
    </location>
</feature>
<dbReference type="InterPro" id="IPR002885">
    <property type="entry name" value="PPR_rpt"/>
</dbReference>
<dbReference type="Pfam" id="PF13041">
    <property type="entry name" value="PPR_2"/>
    <property type="match status" value="6"/>
</dbReference>
<dbReference type="PANTHER" id="PTHR47447">
    <property type="entry name" value="OS03G0856100 PROTEIN"/>
    <property type="match status" value="1"/>
</dbReference>
<feature type="repeat" description="PPR" evidence="3">
    <location>
        <begin position="477"/>
        <end position="511"/>
    </location>
</feature>
<feature type="repeat" description="PPR" evidence="3">
    <location>
        <begin position="623"/>
        <end position="657"/>
    </location>
</feature>
<keyword evidence="5" id="KW-1185">Reference proteome</keyword>